<dbReference type="Proteomes" id="UP001292094">
    <property type="component" value="Unassembled WGS sequence"/>
</dbReference>
<dbReference type="AlphaFoldDB" id="A0AAE1UEJ3"/>
<dbReference type="EMBL" id="JAWZYT010001031">
    <property type="protein sequence ID" value="KAK4316295.1"/>
    <property type="molecule type" value="Genomic_DNA"/>
</dbReference>
<evidence type="ECO:0000313" key="1">
    <source>
        <dbReference type="EMBL" id="KAK4316295.1"/>
    </source>
</evidence>
<organism evidence="1 2">
    <name type="scientific">Petrolisthes manimaculis</name>
    <dbReference type="NCBI Taxonomy" id="1843537"/>
    <lineage>
        <taxon>Eukaryota</taxon>
        <taxon>Metazoa</taxon>
        <taxon>Ecdysozoa</taxon>
        <taxon>Arthropoda</taxon>
        <taxon>Crustacea</taxon>
        <taxon>Multicrustacea</taxon>
        <taxon>Malacostraca</taxon>
        <taxon>Eumalacostraca</taxon>
        <taxon>Eucarida</taxon>
        <taxon>Decapoda</taxon>
        <taxon>Pleocyemata</taxon>
        <taxon>Anomura</taxon>
        <taxon>Galatheoidea</taxon>
        <taxon>Porcellanidae</taxon>
        <taxon>Petrolisthes</taxon>
    </lineage>
</organism>
<keyword evidence="2" id="KW-1185">Reference proteome</keyword>
<evidence type="ECO:0000313" key="2">
    <source>
        <dbReference type="Proteomes" id="UP001292094"/>
    </source>
</evidence>
<accession>A0AAE1UEJ3</accession>
<name>A0AAE1UEJ3_9EUCA</name>
<protein>
    <submittedName>
        <fullName evidence="1">Uncharacterized protein</fullName>
    </submittedName>
</protein>
<reference evidence="1" key="1">
    <citation type="submission" date="2023-11" db="EMBL/GenBank/DDBJ databases">
        <title>Genome assemblies of two species of porcelain crab, Petrolisthes cinctipes and Petrolisthes manimaculis (Anomura: Porcellanidae).</title>
        <authorList>
            <person name="Angst P."/>
        </authorList>
    </citation>
    <scope>NUCLEOTIDE SEQUENCE</scope>
    <source>
        <strain evidence="1">PB745_02</strain>
        <tissue evidence="1">Gill</tissue>
    </source>
</reference>
<gene>
    <name evidence="1" type="ORF">Pmani_012531</name>
</gene>
<comment type="caution">
    <text evidence="1">The sequence shown here is derived from an EMBL/GenBank/DDBJ whole genome shotgun (WGS) entry which is preliminary data.</text>
</comment>
<proteinExistence type="predicted"/>
<sequence length="71" mass="7624">MDNKCIREGSDEVIHYSLVLDDDPLPRGAVSPAGGIGVGDCRRPIAGDGGREPVWPEVCFEPVTTRTMGRV</sequence>